<sequence>MSALVVLVIALLVARLLGALGAKRLATWPASAAYGLAAMLLLTASAHFVPESVTAMPNHADMVAMVPPFVPFAGAVVYATGVLELAGAVGLVLAATRRAAGISLAVLLVLLLPANIYAAVAEVPFNGGDATPLWLRIPLQAGYIAVALWVARKAGTATAAPRTPEPPRTETARPSG</sequence>
<protein>
    <submittedName>
        <fullName evidence="2">Putative membrane protein</fullName>
    </submittedName>
</protein>
<dbReference type="PANTHER" id="PTHR36974:SF1">
    <property type="entry name" value="DOXX FAMILY MEMBRANE PROTEIN"/>
    <property type="match status" value="1"/>
</dbReference>
<organism evidence="2 3">
    <name type="scientific">Lipingzhangella halophila</name>
    <dbReference type="NCBI Taxonomy" id="1783352"/>
    <lineage>
        <taxon>Bacteria</taxon>
        <taxon>Bacillati</taxon>
        <taxon>Actinomycetota</taxon>
        <taxon>Actinomycetes</taxon>
        <taxon>Streptosporangiales</taxon>
        <taxon>Nocardiopsidaceae</taxon>
        <taxon>Lipingzhangella</taxon>
    </lineage>
</organism>
<proteinExistence type="predicted"/>
<feature type="transmembrane region" description="Helical" evidence="1">
    <location>
        <begin position="133"/>
        <end position="151"/>
    </location>
</feature>
<gene>
    <name evidence="2" type="ORF">F4561_000087</name>
</gene>
<keyword evidence="3" id="KW-1185">Reference proteome</keyword>
<name>A0A7W7RC51_9ACTN</name>
<feature type="transmembrane region" description="Helical" evidence="1">
    <location>
        <begin position="72"/>
        <end position="95"/>
    </location>
</feature>
<feature type="transmembrane region" description="Helical" evidence="1">
    <location>
        <begin position="102"/>
        <end position="121"/>
    </location>
</feature>
<keyword evidence="1" id="KW-0472">Membrane</keyword>
<dbReference type="AlphaFoldDB" id="A0A7W7RC51"/>
<evidence type="ECO:0000256" key="1">
    <source>
        <dbReference type="SAM" id="Phobius"/>
    </source>
</evidence>
<keyword evidence="1" id="KW-0812">Transmembrane</keyword>
<accession>A0A7W7RC51</accession>
<comment type="caution">
    <text evidence="2">The sequence shown here is derived from an EMBL/GenBank/DDBJ whole genome shotgun (WGS) entry which is preliminary data.</text>
</comment>
<dbReference type="Proteomes" id="UP000523007">
    <property type="component" value="Unassembled WGS sequence"/>
</dbReference>
<dbReference type="EMBL" id="JACHJT010000001">
    <property type="protein sequence ID" value="MBB4929267.1"/>
    <property type="molecule type" value="Genomic_DNA"/>
</dbReference>
<reference evidence="2 3" key="1">
    <citation type="submission" date="2020-08" db="EMBL/GenBank/DDBJ databases">
        <title>Sequencing the genomes of 1000 actinobacteria strains.</title>
        <authorList>
            <person name="Klenk H.-P."/>
        </authorList>
    </citation>
    <scope>NUCLEOTIDE SEQUENCE [LARGE SCALE GENOMIC DNA]</scope>
    <source>
        <strain evidence="2 3">DSM 102030</strain>
    </source>
</reference>
<evidence type="ECO:0000313" key="3">
    <source>
        <dbReference type="Proteomes" id="UP000523007"/>
    </source>
</evidence>
<dbReference type="PANTHER" id="PTHR36974">
    <property type="entry name" value="MEMBRANE PROTEIN-RELATED"/>
    <property type="match status" value="1"/>
</dbReference>
<keyword evidence="1" id="KW-1133">Transmembrane helix</keyword>
<evidence type="ECO:0000313" key="2">
    <source>
        <dbReference type="EMBL" id="MBB4929267.1"/>
    </source>
</evidence>
<dbReference type="RefSeq" id="WP_184573604.1">
    <property type="nucleotide sequence ID" value="NZ_JACHJT010000001.1"/>
</dbReference>